<dbReference type="Pfam" id="PF13976">
    <property type="entry name" value="gag_pre-integrs"/>
    <property type="match status" value="1"/>
</dbReference>
<dbReference type="GO" id="GO:0003964">
    <property type="term" value="F:RNA-directed DNA polymerase activity"/>
    <property type="evidence" value="ECO:0007669"/>
    <property type="project" value="UniProtKB-KW"/>
</dbReference>
<dbReference type="Pfam" id="PF22936">
    <property type="entry name" value="Pol_BBD"/>
    <property type="match status" value="1"/>
</dbReference>
<dbReference type="GO" id="GO:0015074">
    <property type="term" value="P:DNA integration"/>
    <property type="evidence" value="ECO:0007669"/>
    <property type="project" value="InterPro"/>
</dbReference>
<dbReference type="InterPro" id="IPR054722">
    <property type="entry name" value="PolX-like_BBD"/>
</dbReference>
<dbReference type="PANTHER" id="PTHR47481:SF9">
    <property type="entry name" value="RETROTRANSPOSON GAG DOMAIN-CONTAINING PROTEIN"/>
    <property type="match status" value="1"/>
</dbReference>
<evidence type="ECO:0000313" key="3">
    <source>
        <dbReference type="EMBL" id="RHN41157.1"/>
    </source>
</evidence>
<evidence type="ECO:0000259" key="2">
    <source>
        <dbReference type="PROSITE" id="PS50994"/>
    </source>
</evidence>
<dbReference type="GO" id="GO:0008270">
    <property type="term" value="F:zinc ion binding"/>
    <property type="evidence" value="ECO:0007669"/>
    <property type="project" value="InterPro"/>
</dbReference>
<proteinExistence type="predicted"/>
<dbReference type="SUPFAM" id="SSF57756">
    <property type="entry name" value="Retrovirus zinc finger-like domains"/>
    <property type="match status" value="1"/>
</dbReference>
<name>A0A396GR53_MEDTR</name>
<dbReference type="EMBL" id="PSQE01000008">
    <property type="protein sequence ID" value="RHN41157.1"/>
    <property type="molecule type" value="Genomic_DNA"/>
</dbReference>
<dbReference type="InterPro" id="IPR001584">
    <property type="entry name" value="Integrase_cat-core"/>
</dbReference>
<dbReference type="SUPFAM" id="SSF53098">
    <property type="entry name" value="Ribonuclease H-like"/>
    <property type="match status" value="1"/>
</dbReference>
<dbReference type="Gramene" id="rna47448">
    <property type="protein sequence ID" value="RHN41157.1"/>
    <property type="gene ID" value="gene47448"/>
</dbReference>
<dbReference type="GO" id="GO:0003676">
    <property type="term" value="F:nucleic acid binding"/>
    <property type="evidence" value="ECO:0007669"/>
    <property type="project" value="InterPro"/>
</dbReference>
<feature type="domain" description="Integrase catalytic" evidence="2">
    <location>
        <begin position="436"/>
        <end position="482"/>
    </location>
</feature>
<dbReference type="InterPro" id="IPR025724">
    <property type="entry name" value="GAG-pre-integrase_dom"/>
</dbReference>
<dbReference type="InterPro" id="IPR036397">
    <property type="entry name" value="RNaseH_sf"/>
</dbReference>
<keyword evidence="3" id="KW-0808">Transferase</keyword>
<keyword evidence="3" id="KW-0548">Nucleotidyltransferase</keyword>
<dbReference type="EC" id="2.7.7.49" evidence="3"/>
<dbReference type="Proteomes" id="UP000265566">
    <property type="component" value="Chromosome 8"/>
</dbReference>
<protein>
    <submittedName>
        <fullName evidence="3">Putative RNA-directed DNA polymerase</fullName>
        <ecNumber evidence="3">2.7.7.49</ecNumber>
    </submittedName>
</protein>
<dbReference type="Gene3D" id="3.30.420.10">
    <property type="entry name" value="Ribonuclease H-like superfamily/Ribonuclease H"/>
    <property type="match status" value="1"/>
</dbReference>
<feature type="compositionally biased region" description="Polar residues" evidence="1">
    <location>
        <begin position="190"/>
        <end position="199"/>
    </location>
</feature>
<evidence type="ECO:0000256" key="1">
    <source>
        <dbReference type="SAM" id="MobiDB-lite"/>
    </source>
</evidence>
<reference evidence="4" key="1">
    <citation type="journal article" date="2018" name="Nat. Plants">
        <title>Whole-genome landscape of Medicago truncatula symbiotic genes.</title>
        <authorList>
            <person name="Pecrix Y."/>
            <person name="Staton S.E."/>
            <person name="Sallet E."/>
            <person name="Lelandais-Briere C."/>
            <person name="Moreau S."/>
            <person name="Carrere S."/>
            <person name="Blein T."/>
            <person name="Jardinaud M.F."/>
            <person name="Latrasse D."/>
            <person name="Zouine M."/>
            <person name="Zahm M."/>
            <person name="Kreplak J."/>
            <person name="Mayjonade B."/>
            <person name="Satge C."/>
            <person name="Perez M."/>
            <person name="Cauet S."/>
            <person name="Marande W."/>
            <person name="Chantry-Darmon C."/>
            <person name="Lopez-Roques C."/>
            <person name="Bouchez O."/>
            <person name="Berard A."/>
            <person name="Debelle F."/>
            <person name="Munos S."/>
            <person name="Bendahmane A."/>
            <person name="Berges H."/>
            <person name="Niebel A."/>
            <person name="Buitink J."/>
            <person name="Frugier F."/>
            <person name="Benhamed M."/>
            <person name="Crespi M."/>
            <person name="Gouzy J."/>
            <person name="Gamas P."/>
        </authorList>
    </citation>
    <scope>NUCLEOTIDE SEQUENCE [LARGE SCALE GENOMIC DNA]</scope>
    <source>
        <strain evidence="4">cv. Jemalong A17</strain>
    </source>
</reference>
<keyword evidence="3" id="KW-0695">RNA-directed DNA polymerase</keyword>
<dbReference type="InterPro" id="IPR012337">
    <property type="entry name" value="RNaseH-like_sf"/>
</dbReference>
<evidence type="ECO:0000313" key="4">
    <source>
        <dbReference type="Proteomes" id="UP000265566"/>
    </source>
</evidence>
<dbReference type="AlphaFoldDB" id="A0A396GR53"/>
<accession>A0A396GR53</accession>
<dbReference type="InterPro" id="IPR036875">
    <property type="entry name" value="Znf_CCHC_sf"/>
</dbReference>
<dbReference type="PROSITE" id="PS50994">
    <property type="entry name" value="INTEGRASE"/>
    <property type="match status" value="1"/>
</dbReference>
<organism evidence="3 4">
    <name type="scientific">Medicago truncatula</name>
    <name type="common">Barrel medic</name>
    <name type="synonym">Medicago tribuloides</name>
    <dbReference type="NCBI Taxonomy" id="3880"/>
    <lineage>
        <taxon>Eukaryota</taxon>
        <taxon>Viridiplantae</taxon>
        <taxon>Streptophyta</taxon>
        <taxon>Embryophyta</taxon>
        <taxon>Tracheophyta</taxon>
        <taxon>Spermatophyta</taxon>
        <taxon>Magnoliopsida</taxon>
        <taxon>eudicotyledons</taxon>
        <taxon>Gunneridae</taxon>
        <taxon>Pentapetalae</taxon>
        <taxon>rosids</taxon>
        <taxon>fabids</taxon>
        <taxon>Fabales</taxon>
        <taxon>Fabaceae</taxon>
        <taxon>Papilionoideae</taxon>
        <taxon>50 kb inversion clade</taxon>
        <taxon>NPAAA clade</taxon>
        <taxon>Hologalegina</taxon>
        <taxon>IRL clade</taxon>
        <taxon>Trifolieae</taxon>
        <taxon>Medicago</taxon>
    </lineage>
</organism>
<sequence>MSTARSPAATTGSGASAVSNPAHSIWIRQDKFLYLALLGSCDSEARSVMASADTSREAWVALERAFANRSQSRIMSLRERLSSISKGNSAVSTYLQSIRNIADELALIAHPIDDLEMVIHALNSLGPTFREFTTSIRTRDSPIPFNELYDKLVDFEMCQQREERLSTNTPVTANHVQRRHHANGRGRPSYQPNTENPSFNHKKPAHVAPVICQFCEKPGHSAKECYKIHGYPKKPRNPTVNLAHRSNSSPPDWLFDFGASHHITNDFNNLSIKSDYTGDDHLQVANGNILPITHIGSTILSKSSSPLILSNTLCVPSVTQNLVSVSQLCQTNDVSIEFFPWHFEVKELQTGEVLLRGLNEDNVYKFNPNSTIPQTSVATTATSLQLWHHRLGHPAPKPLLHALKTNKVPFTGSFNACHNCFSNKSHKLPFSKSTISSNYPLEIVYSDVWGPAPFNSIDGFRYYVIFIDHFSKYVWLYPMKFK</sequence>
<dbReference type="Pfam" id="PF14223">
    <property type="entry name" value="Retrotran_gag_2"/>
    <property type="match status" value="1"/>
</dbReference>
<gene>
    <name evidence="3" type="ORF">MtrunA17_Chr8g0363041</name>
</gene>
<comment type="caution">
    <text evidence="3">The sequence shown here is derived from an EMBL/GenBank/DDBJ whole genome shotgun (WGS) entry which is preliminary data.</text>
</comment>
<feature type="region of interest" description="Disordered" evidence="1">
    <location>
        <begin position="174"/>
        <end position="199"/>
    </location>
</feature>
<dbReference type="PANTHER" id="PTHR47481">
    <property type="match status" value="1"/>
</dbReference>